<dbReference type="Pfam" id="PF06013">
    <property type="entry name" value="WXG100"/>
    <property type="match status" value="1"/>
</dbReference>
<protein>
    <recommendedName>
        <fullName evidence="3">ESAT-6-like protein</fullName>
    </recommendedName>
</protein>
<organism evidence="1 2">
    <name type="scientific">Nocardioides baekrokdamisoli</name>
    <dbReference type="NCBI Taxonomy" id="1804624"/>
    <lineage>
        <taxon>Bacteria</taxon>
        <taxon>Bacillati</taxon>
        <taxon>Actinomycetota</taxon>
        <taxon>Actinomycetes</taxon>
        <taxon>Propionibacteriales</taxon>
        <taxon>Nocardioidaceae</taxon>
        <taxon>Nocardioides</taxon>
    </lineage>
</organism>
<accession>A0A3G9IH70</accession>
<dbReference type="Gene3D" id="1.10.287.1060">
    <property type="entry name" value="ESAT-6-like"/>
    <property type="match status" value="1"/>
</dbReference>
<dbReference type="Proteomes" id="UP000271573">
    <property type="component" value="Chromosome"/>
</dbReference>
<dbReference type="InterPro" id="IPR010310">
    <property type="entry name" value="T7SS_ESAT-6-like"/>
</dbReference>
<keyword evidence="2" id="KW-1185">Reference proteome</keyword>
<dbReference type="KEGG" id="nbe:Back2_19430"/>
<evidence type="ECO:0000313" key="2">
    <source>
        <dbReference type="Proteomes" id="UP000271573"/>
    </source>
</evidence>
<proteinExistence type="predicted"/>
<evidence type="ECO:0008006" key="3">
    <source>
        <dbReference type="Google" id="ProtNLM"/>
    </source>
</evidence>
<dbReference type="InterPro" id="IPR036689">
    <property type="entry name" value="ESAT-6-like_sf"/>
</dbReference>
<dbReference type="RefSeq" id="WP_125568972.1">
    <property type="nucleotide sequence ID" value="NZ_AP019307.1"/>
</dbReference>
<reference evidence="1 2" key="1">
    <citation type="submission" date="2018-11" db="EMBL/GenBank/DDBJ databases">
        <title>Complete genome sequence of Nocardioides baekrokdamisoli strain KCTC 39748.</title>
        <authorList>
            <person name="Kang S.W."/>
            <person name="Lee K.C."/>
            <person name="Kim K.K."/>
            <person name="Kim J.S."/>
            <person name="Kim D.S."/>
            <person name="Ko S.H."/>
            <person name="Yang S.H."/>
            <person name="Shin Y.K."/>
            <person name="Lee J.S."/>
        </authorList>
    </citation>
    <scope>NUCLEOTIDE SEQUENCE [LARGE SCALE GENOMIC DNA]</scope>
    <source>
        <strain evidence="1 2">KCTC 39748</strain>
    </source>
</reference>
<name>A0A3G9IH70_9ACTN</name>
<dbReference type="SUPFAM" id="SSF140453">
    <property type="entry name" value="EsxAB dimer-like"/>
    <property type="match status" value="1"/>
</dbReference>
<evidence type="ECO:0000313" key="1">
    <source>
        <dbReference type="EMBL" id="BBH17656.1"/>
    </source>
</evidence>
<gene>
    <name evidence="1" type="ORF">Back2_19430</name>
</gene>
<dbReference type="OrthoDB" id="3253863at2"/>
<dbReference type="AlphaFoldDB" id="A0A3G9IH70"/>
<dbReference type="EMBL" id="AP019307">
    <property type="protein sequence ID" value="BBH17656.1"/>
    <property type="molecule type" value="Genomic_DNA"/>
</dbReference>
<sequence length="103" mass="10680">MADTIGLTTGALDRAAALVGAARADLLGLGGRLTARLAESQTGWRGDGARSFSSFQITWSERHREIVGALDGFEAALRSSEAITQRTDVEQAQTYAGAAAGLA</sequence>